<reference evidence="1" key="1">
    <citation type="submission" date="2021-02" db="EMBL/GenBank/DDBJ databases">
        <authorList>
            <person name="Dougan E. K."/>
            <person name="Rhodes N."/>
            <person name="Thang M."/>
            <person name="Chan C."/>
        </authorList>
    </citation>
    <scope>NUCLEOTIDE SEQUENCE</scope>
</reference>
<dbReference type="Proteomes" id="UP000626109">
    <property type="component" value="Unassembled WGS sequence"/>
</dbReference>
<organism evidence="1 2">
    <name type="scientific">Polarella glacialis</name>
    <name type="common">Dinoflagellate</name>
    <dbReference type="NCBI Taxonomy" id="89957"/>
    <lineage>
        <taxon>Eukaryota</taxon>
        <taxon>Sar</taxon>
        <taxon>Alveolata</taxon>
        <taxon>Dinophyceae</taxon>
        <taxon>Suessiales</taxon>
        <taxon>Suessiaceae</taxon>
        <taxon>Polarella</taxon>
    </lineage>
</organism>
<gene>
    <name evidence="1" type="ORF">PGLA2088_LOCUS43310</name>
</gene>
<dbReference type="EMBL" id="CAJNNW010034726">
    <property type="protein sequence ID" value="CAE8723704.1"/>
    <property type="molecule type" value="Genomic_DNA"/>
</dbReference>
<dbReference type="AlphaFoldDB" id="A0A813LIR1"/>
<evidence type="ECO:0000313" key="2">
    <source>
        <dbReference type="Proteomes" id="UP000626109"/>
    </source>
</evidence>
<evidence type="ECO:0000313" key="1">
    <source>
        <dbReference type="EMBL" id="CAE8723704.1"/>
    </source>
</evidence>
<sequence length="114" mass="12153">MPWKWTEFKPDGSVDESHDAEVELSATGGRLDVNIATGEVWTGTWAAGKVRLVSDGTSLEGDGDPVCGIQLMSKAHGTFELKWIGPLPAEMASAFGIRRVLPIESAPLKAESAD</sequence>
<name>A0A813LIR1_POLGL</name>
<comment type="caution">
    <text evidence="1">The sequence shown here is derived from an EMBL/GenBank/DDBJ whole genome shotgun (WGS) entry which is preliminary data.</text>
</comment>
<accession>A0A813LIR1</accession>
<proteinExistence type="predicted"/>
<protein>
    <submittedName>
        <fullName evidence="1">Uncharacterized protein</fullName>
    </submittedName>
</protein>